<reference evidence="2" key="1">
    <citation type="journal article" date="2023" name="Front. Plant Sci.">
        <title>Chromosomal-level genome assembly of Melastoma candidum provides insights into trichome evolution.</title>
        <authorList>
            <person name="Zhong Y."/>
            <person name="Wu W."/>
            <person name="Sun C."/>
            <person name="Zou P."/>
            <person name="Liu Y."/>
            <person name="Dai S."/>
            <person name="Zhou R."/>
        </authorList>
    </citation>
    <scope>NUCLEOTIDE SEQUENCE [LARGE SCALE GENOMIC DNA]</scope>
</reference>
<proteinExistence type="predicted"/>
<gene>
    <name evidence="1" type="ORF">MLD38_026372</name>
</gene>
<evidence type="ECO:0000313" key="1">
    <source>
        <dbReference type="EMBL" id="KAI4341678.1"/>
    </source>
</evidence>
<dbReference type="EMBL" id="CM042886">
    <property type="protein sequence ID" value="KAI4341678.1"/>
    <property type="molecule type" value="Genomic_DNA"/>
</dbReference>
<name>A0ACB9NYV8_9MYRT</name>
<protein>
    <submittedName>
        <fullName evidence="1">Uncharacterized protein</fullName>
    </submittedName>
</protein>
<sequence length="201" mass="22474">MEMDPEAAKEQAMKQEFKRAEERLTLKHKNSSKWAKRILKRGLNTQDEGTRVAIAEQLNQHALLTRKMNSMRNNSSSDASTDEDDDLSGLSDNEVASNLLEKAKEKTLKVLDEEEQVADSGVLSLPFMFRGLNKKKDAAMEEARLALEEYELSAKQMEDVHEAENGKVSSSRGKMVFGAVKQPASKPNSAPKTQRAYVDSD</sequence>
<dbReference type="Proteomes" id="UP001057402">
    <property type="component" value="Chromosome 7"/>
</dbReference>
<organism evidence="1 2">
    <name type="scientific">Melastoma candidum</name>
    <dbReference type="NCBI Taxonomy" id="119954"/>
    <lineage>
        <taxon>Eukaryota</taxon>
        <taxon>Viridiplantae</taxon>
        <taxon>Streptophyta</taxon>
        <taxon>Embryophyta</taxon>
        <taxon>Tracheophyta</taxon>
        <taxon>Spermatophyta</taxon>
        <taxon>Magnoliopsida</taxon>
        <taxon>eudicotyledons</taxon>
        <taxon>Gunneridae</taxon>
        <taxon>Pentapetalae</taxon>
        <taxon>rosids</taxon>
        <taxon>malvids</taxon>
        <taxon>Myrtales</taxon>
        <taxon>Melastomataceae</taxon>
        <taxon>Melastomatoideae</taxon>
        <taxon>Melastomateae</taxon>
        <taxon>Melastoma</taxon>
    </lineage>
</organism>
<accession>A0ACB9NYV8</accession>
<keyword evidence="2" id="KW-1185">Reference proteome</keyword>
<evidence type="ECO:0000313" key="2">
    <source>
        <dbReference type="Proteomes" id="UP001057402"/>
    </source>
</evidence>
<comment type="caution">
    <text evidence="1">The sequence shown here is derived from an EMBL/GenBank/DDBJ whole genome shotgun (WGS) entry which is preliminary data.</text>
</comment>